<evidence type="ECO:0000256" key="7">
    <source>
        <dbReference type="RuleBase" id="RU003346"/>
    </source>
</evidence>
<dbReference type="InterPro" id="IPR036259">
    <property type="entry name" value="MFS_trans_sf"/>
</dbReference>
<gene>
    <name evidence="10" type="ORF">FF125_18865</name>
</gene>
<keyword evidence="11" id="KW-1185">Reference proteome</keyword>
<dbReference type="InterPro" id="IPR005828">
    <property type="entry name" value="MFS_sugar_transport-like"/>
</dbReference>
<feature type="transmembrane region" description="Helical" evidence="8">
    <location>
        <begin position="44"/>
        <end position="62"/>
    </location>
</feature>
<dbReference type="NCBIfam" id="TIGR00879">
    <property type="entry name" value="SP"/>
    <property type="match status" value="1"/>
</dbReference>
<dbReference type="InterPro" id="IPR003663">
    <property type="entry name" value="Sugar/inositol_transpt"/>
</dbReference>
<sequence length="447" mass="49670">MKKRIFFYTFVAALGGLLFGYDTAVINGALPFFTDYFQLTNSMQGWAVSSALIGCIVGAFFIGRLGDKYGRRSMLRVMALFFLISAIGSGLADSLTIFVVYRFLGGMAIGGASVLSPMYITEIAPPKYRGRLTITFQLSIVLGILVAFYADYLLLDIGENNWRWMFASEAIPAFLFFGLLFFVGRSPRWLIAKGKLAEAREVIISVNNVADVESTFTEIKESINTDEVESGKILLQKPYFKLVIIGILIGMFNQFTGINIVMYYATDIFRTAGFSTESAIGQTVLIGITNLVFTLIAMQLIDKIGRKILLLIGSIGMALFLGIFSFFFLTGTMNFVLVICLIGFVAFFAASQGAVIWVLFSEMFPNNIRSRGVAIGTFSHWFFNGLTSFLFPIVAGAFTNGMGTGYIFAFYALATLTSYFFYKKYLIETKGKSLEQIEKELFKNETK</sequence>
<feature type="transmembrane region" description="Helical" evidence="8">
    <location>
        <begin position="280"/>
        <end position="301"/>
    </location>
</feature>
<accession>A0A5B7TYG6</accession>
<dbReference type="PROSITE" id="PS50850">
    <property type="entry name" value="MFS"/>
    <property type="match status" value="1"/>
</dbReference>
<evidence type="ECO:0000259" key="9">
    <source>
        <dbReference type="PROSITE" id="PS50850"/>
    </source>
</evidence>
<dbReference type="PANTHER" id="PTHR48020">
    <property type="entry name" value="PROTON MYO-INOSITOL COTRANSPORTER"/>
    <property type="match status" value="1"/>
</dbReference>
<dbReference type="EMBL" id="CP040749">
    <property type="protein sequence ID" value="QCX40404.1"/>
    <property type="molecule type" value="Genomic_DNA"/>
</dbReference>
<dbReference type="OrthoDB" id="9783823at2"/>
<feature type="transmembrane region" description="Helical" evidence="8">
    <location>
        <begin position="242"/>
        <end position="265"/>
    </location>
</feature>
<feature type="domain" description="Major facilitator superfamily (MFS) profile" evidence="9">
    <location>
        <begin position="8"/>
        <end position="430"/>
    </location>
</feature>
<keyword evidence="3 7" id="KW-0813">Transport</keyword>
<evidence type="ECO:0000256" key="5">
    <source>
        <dbReference type="ARBA" id="ARBA00022989"/>
    </source>
</evidence>
<dbReference type="PROSITE" id="PS00217">
    <property type="entry name" value="SUGAR_TRANSPORT_2"/>
    <property type="match status" value="1"/>
</dbReference>
<dbReference type="PROSITE" id="PS00216">
    <property type="entry name" value="SUGAR_TRANSPORT_1"/>
    <property type="match status" value="1"/>
</dbReference>
<dbReference type="Proteomes" id="UP000306229">
    <property type="component" value="Chromosome"/>
</dbReference>
<dbReference type="Pfam" id="PF00083">
    <property type="entry name" value="Sugar_tr"/>
    <property type="match status" value="1"/>
</dbReference>
<proteinExistence type="inferred from homology"/>
<dbReference type="InterPro" id="IPR005829">
    <property type="entry name" value="Sugar_transporter_CS"/>
</dbReference>
<feature type="transmembrane region" description="Helical" evidence="8">
    <location>
        <begin position="308"/>
        <end position="329"/>
    </location>
</feature>
<evidence type="ECO:0000256" key="3">
    <source>
        <dbReference type="ARBA" id="ARBA00022448"/>
    </source>
</evidence>
<evidence type="ECO:0000256" key="2">
    <source>
        <dbReference type="ARBA" id="ARBA00010992"/>
    </source>
</evidence>
<name>A0A5B7TYG6_9FLAO</name>
<evidence type="ECO:0000256" key="8">
    <source>
        <dbReference type="SAM" id="Phobius"/>
    </source>
</evidence>
<feature type="transmembrane region" description="Helical" evidence="8">
    <location>
        <begin position="381"/>
        <end position="399"/>
    </location>
</feature>
<evidence type="ECO:0000256" key="6">
    <source>
        <dbReference type="ARBA" id="ARBA00023136"/>
    </source>
</evidence>
<dbReference type="SUPFAM" id="SSF103473">
    <property type="entry name" value="MFS general substrate transporter"/>
    <property type="match status" value="1"/>
</dbReference>
<dbReference type="InterPro" id="IPR050814">
    <property type="entry name" value="Myo-inositol_Transporter"/>
</dbReference>
<evidence type="ECO:0000313" key="10">
    <source>
        <dbReference type="EMBL" id="QCX40404.1"/>
    </source>
</evidence>
<dbReference type="GO" id="GO:0016020">
    <property type="term" value="C:membrane"/>
    <property type="evidence" value="ECO:0007669"/>
    <property type="project" value="UniProtKB-SubCell"/>
</dbReference>
<dbReference type="Gene3D" id="1.20.1250.20">
    <property type="entry name" value="MFS general substrate transporter like domains"/>
    <property type="match status" value="2"/>
</dbReference>
<feature type="transmembrane region" description="Helical" evidence="8">
    <location>
        <begin position="132"/>
        <end position="150"/>
    </location>
</feature>
<dbReference type="PANTHER" id="PTHR48020:SF12">
    <property type="entry name" value="PROTON MYO-INOSITOL COTRANSPORTER"/>
    <property type="match status" value="1"/>
</dbReference>
<dbReference type="KEGG" id="fbe:FF125_18865"/>
<evidence type="ECO:0000256" key="4">
    <source>
        <dbReference type="ARBA" id="ARBA00022692"/>
    </source>
</evidence>
<dbReference type="InterPro" id="IPR020846">
    <property type="entry name" value="MFS_dom"/>
</dbReference>
<keyword evidence="6 8" id="KW-0472">Membrane</keyword>
<dbReference type="AlphaFoldDB" id="A0A5B7TYG6"/>
<evidence type="ECO:0000256" key="1">
    <source>
        <dbReference type="ARBA" id="ARBA00004141"/>
    </source>
</evidence>
<dbReference type="GO" id="GO:0022857">
    <property type="term" value="F:transmembrane transporter activity"/>
    <property type="evidence" value="ECO:0007669"/>
    <property type="project" value="InterPro"/>
</dbReference>
<dbReference type="RefSeq" id="WP_138951394.1">
    <property type="nucleotide sequence ID" value="NZ_CP040749.1"/>
</dbReference>
<feature type="transmembrane region" description="Helical" evidence="8">
    <location>
        <begin position="98"/>
        <end position="120"/>
    </location>
</feature>
<feature type="transmembrane region" description="Helical" evidence="8">
    <location>
        <begin position="405"/>
        <end position="422"/>
    </location>
</feature>
<dbReference type="PRINTS" id="PR00171">
    <property type="entry name" value="SUGRTRNSPORT"/>
</dbReference>
<protein>
    <submittedName>
        <fullName evidence="10">Sugar porter family MFS transporter</fullName>
    </submittedName>
</protein>
<evidence type="ECO:0000313" key="11">
    <source>
        <dbReference type="Proteomes" id="UP000306229"/>
    </source>
</evidence>
<keyword evidence="4 8" id="KW-0812">Transmembrane</keyword>
<keyword evidence="5 8" id="KW-1133">Transmembrane helix</keyword>
<feature type="transmembrane region" description="Helical" evidence="8">
    <location>
        <begin position="335"/>
        <end position="360"/>
    </location>
</feature>
<reference evidence="10 11" key="1">
    <citation type="submission" date="2019-05" db="EMBL/GenBank/DDBJ databases">
        <title>Algicella ahnfeltiae gen. nov., sp. nov., a novel marine bacterium of the family Flavobacteriaceae isolated from a red alga.</title>
        <authorList>
            <person name="Nedashkovskaya O.I."/>
            <person name="Kukhlevskiy A.D."/>
            <person name="Kim S.-G."/>
            <person name="Zhukova N.V."/>
            <person name="Mikhailov V.V."/>
        </authorList>
    </citation>
    <scope>NUCLEOTIDE SEQUENCE [LARGE SCALE GENOMIC DNA]</scope>
    <source>
        <strain evidence="10 11">10Alg115</strain>
    </source>
</reference>
<comment type="subcellular location">
    <subcellularLocation>
        <location evidence="1">Membrane</location>
        <topology evidence="1">Multi-pass membrane protein</topology>
    </subcellularLocation>
</comment>
<feature type="transmembrane region" description="Helical" evidence="8">
    <location>
        <begin position="74"/>
        <end position="92"/>
    </location>
</feature>
<organism evidence="10 11">
    <name type="scientific">Aureibaculum algae</name>
    <dbReference type="NCBI Taxonomy" id="2584122"/>
    <lineage>
        <taxon>Bacteria</taxon>
        <taxon>Pseudomonadati</taxon>
        <taxon>Bacteroidota</taxon>
        <taxon>Flavobacteriia</taxon>
        <taxon>Flavobacteriales</taxon>
        <taxon>Flavobacteriaceae</taxon>
        <taxon>Aureibaculum</taxon>
    </lineage>
</organism>
<comment type="similarity">
    <text evidence="2 7">Belongs to the major facilitator superfamily. Sugar transporter (TC 2.A.1.1) family.</text>
</comment>
<feature type="transmembrane region" description="Helical" evidence="8">
    <location>
        <begin position="162"/>
        <end position="183"/>
    </location>
</feature>